<dbReference type="Proteomes" id="UP000275719">
    <property type="component" value="Unassembled WGS sequence"/>
</dbReference>
<dbReference type="EMBL" id="RQVQ01000022">
    <property type="protein sequence ID" value="RRJ89827.1"/>
    <property type="molecule type" value="Genomic_DNA"/>
</dbReference>
<comment type="caution">
    <text evidence="2">The sequence shown here is derived from an EMBL/GenBank/DDBJ whole genome shotgun (WGS) entry which is preliminary data.</text>
</comment>
<dbReference type="Pfam" id="PF03432">
    <property type="entry name" value="Relaxase"/>
    <property type="match status" value="1"/>
</dbReference>
<evidence type="ECO:0000259" key="1">
    <source>
        <dbReference type="Pfam" id="PF03432"/>
    </source>
</evidence>
<sequence length="435" mass="49337">MIAKIGRSANIYGALAYNNLKVEHENGQILLANKIIETANGQYSVAQLAQSFATYLIANRQTEKHTIHISLNPDPKDTVSDDKFRQMAEQYMSEMGYGEQPFVVFKHTDIDRTHIHIVSVCVDEEGRKISDKFEKMRSMKLCRELEKQHGLIPATEKERNQNDKIFRPVDYKAGDIKSQIASVVRHLPNYYKFQTLGEYNALLSLFNITTEKVEGELRGKPQQGLLYIPLNDKGDRAGHPFKASLFGKDAGLPALELHFAKCKTDLKDHPTRKTLQSAVTIALQSTKDELSFKKQLGEQGINVVVRRNDAGRIYGITFIDHNSKTVWNGSHLSKELSANTFNDYWNNNIKPEIKEVVLPQPKVSQSNNKEDLPDEKPHQLFDFVNTTKHEDGLIEGLGGLLMPETLGEDYEAQAFANKMRKKRKRKRGGRSGNLK</sequence>
<dbReference type="RefSeq" id="WP_125019363.1">
    <property type="nucleotide sequence ID" value="NZ_RQVQ01000022.1"/>
</dbReference>
<dbReference type="AlphaFoldDB" id="A0A3P3W697"/>
<protein>
    <submittedName>
        <fullName evidence="2">Relaxase</fullName>
    </submittedName>
</protein>
<dbReference type="NCBIfam" id="NF041325">
    <property type="entry name" value="Bacteroid_MobB"/>
    <property type="match status" value="1"/>
</dbReference>
<evidence type="ECO:0000313" key="3">
    <source>
        <dbReference type="Proteomes" id="UP000275719"/>
    </source>
</evidence>
<dbReference type="OrthoDB" id="915634at2"/>
<name>A0A3P3W697_9FLAO</name>
<accession>A0A3P3W697</accession>
<dbReference type="InterPro" id="IPR005094">
    <property type="entry name" value="Endonuclease_MobA/VirD2"/>
</dbReference>
<keyword evidence="3" id="KW-1185">Reference proteome</keyword>
<proteinExistence type="predicted"/>
<feature type="domain" description="MobA/VirD2-like nuclease" evidence="1">
    <location>
        <begin position="37"/>
        <end position="151"/>
    </location>
</feature>
<gene>
    <name evidence="2" type="ORF">EG240_10545</name>
</gene>
<evidence type="ECO:0000313" key="2">
    <source>
        <dbReference type="EMBL" id="RRJ89827.1"/>
    </source>
</evidence>
<reference evidence="2 3" key="1">
    <citation type="submission" date="2018-11" db="EMBL/GenBank/DDBJ databases">
        <title>Flavobacterium sp. nov., YIM 102701-2 draft genome.</title>
        <authorList>
            <person name="Li G."/>
            <person name="Jiang Y."/>
        </authorList>
    </citation>
    <scope>NUCLEOTIDE SEQUENCE [LARGE SCALE GENOMIC DNA]</scope>
    <source>
        <strain evidence="2 3">YIM 102701-2</strain>
    </source>
</reference>
<organism evidence="2 3">
    <name type="scientific">Paenimyroides tangerinum</name>
    <dbReference type="NCBI Taxonomy" id="2488728"/>
    <lineage>
        <taxon>Bacteria</taxon>
        <taxon>Pseudomonadati</taxon>
        <taxon>Bacteroidota</taxon>
        <taxon>Flavobacteriia</taxon>
        <taxon>Flavobacteriales</taxon>
        <taxon>Flavobacteriaceae</taxon>
        <taxon>Paenimyroides</taxon>
    </lineage>
</organism>